<dbReference type="Proteomes" id="UP000228380">
    <property type="component" value="Unplaced"/>
</dbReference>
<comment type="subcellular location">
    <subcellularLocation>
        <location evidence="1">Nucleus</location>
    </subcellularLocation>
</comment>
<keyword evidence="4" id="KW-0804">Transcription</keyword>
<dbReference type="OrthoDB" id="551907at2759"/>
<sequence length="432" mass="48045">MTYHASRNVGSSMFGSEWNMSLPVANIPTNWHGPSGLNEENVPTTMPDLHEIGSYQQPCSPLLVSLIHQEGLNQCHSLPNLTSSSSTSTKSTDICLQSSIHYTDRYASSSSALEQYPCSGNMFPLLQIHLSSMQTSAPTSLQGLGLTYQPNEDAQIPGDIDDILPSAVEQEHRMESDQPKQIILSNGNQDRYEIIGVNQEAQVSEVNVGNKSRMQWTQELHESFVQAVNDLGGADRATPKCIVIKMGIPGLTKDHVKSHLQKYRLSRYRSEGKEDKRPSCPEGKKRNATEDSGNPNLSSNESETLHMQWKLQKTLHEQLKIIRKLQLQTKENGRQLQKFMEDQYKVREAFFQATQSMSMTKGVATEGTLAPFSSDKLPVSLDEEHSMKDGMLSDLAKLDVSIDVELASLSYKRARIDAESSKATISGNVFQL</sequence>
<gene>
    <name evidence="10" type="primary">LOC103714503</name>
</gene>
<dbReference type="InterPro" id="IPR025756">
    <property type="entry name" value="Myb_CC_LHEQLE"/>
</dbReference>
<dbReference type="Pfam" id="PF00249">
    <property type="entry name" value="Myb_DNA-binding"/>
    <property type="match status" value="1"/>
</dbReference>
<dbReference type="GeneID" id="103714503"/>
<dbReference type="KEGG" id="pda:103714503"/>
<evidence type="ECO:0000256" key="4">
    <source>
        <dbReference type="ARBA" id="ARBA00023163"/>
    </source>
</evidence>
<evidence type="ECO:0000313" key="10">
    <source>
        <dbReference type="RefSeq" id="XP_026663239.2"/>
    </source>
</evidence>
<feature type="domain" description="MYB-CC type transcription factor LHEQLE-containing" evidence="8">
    <location>
        <begin position="302"/>
        <end position="345"/>
    </location>
</feature>
<evidence type="ECO:0000313" key="9">
    <source>
        <dbReference type="Proteomes" id="UP000228380"/>
    </source>
</evidence>
<feature type="compositionally biased region" description="Basic and acidic residues" evidence="6">
    <location>
        <begin position="268"/>
        <end position="289"/>
    </location>
</feature>
<dbReference type="GO" id="GO:0003677">
    <property type="term" value="F:DNA binding"/>
    <property type="evidence" value="ECO:0007669"/>
    <property type="project" value="UniProtKB-KW"/>
</dbReference>
<name>A0A8B8J8Z3_PHODC</name>
<dbReference type="InterPro" id="IPR006447">
    <property type="entry name" value="Myb_dom_plants"/>
</dbReference>
<dbReference type="RefSeq" id="XP_026663239.2">
    <property type="nucleotide sequence ID" value="XM_026807438.2"/>
</dbReference>
<evidence type="ECO:0000256" key="1">
    <source>
        <dbReference type="ARBA" id="ARBA00004123"/>
    </source>
</evidence>
<keyword evidence="3" id="KW-0238">DNA-binding</keyword>
<dbReference type="AlphaFoldDB" id="A0A8B8J8Z3"/>
<dbReference type="SUPFAM" id="SSF46689">
    <property type="entry name" value="Homeodomain-like"/>
    <property type="match status" value="1"/>
</dbReference>
<accession>A0A8B8J8Z3</accession>
<dbReference type="GO" id="GO:0005634">
    <property type="term" value="C:nucleus"/>
    <property type="evidence" value="ECO:0007669"/>
    <property type="project" value="UniProtKB-SubCell"/>
</dbReference>
<dbReference type="GO" id="GO:0003700">
    <property type="term" value="F:DNA-binding transcription factor activity"/>
    <property type="evidence" value="ECO:0007669"/>
    <property type="project" value="InterPro"/>
</dbReference>
<protein>
    <submittedName>
        <fullName evidence="10">Myb family transcription factor PHL5-like</fullName>
    </submittedName>
</protein>
<dbReference type="PANTHER" id="PTHR31499:SF79">
    <property type="entry name" value="HTH MYB-TYPE DOMAIN-CONTAINING PROTEIN"/>
    <property type="match status" value="1"/>
</dbReference>
<evidence type="ECO:0000259" key="8">
    <source>
        <dbReference type="Pfam" id="PF14379"/>
    </source>
</evidence>
<evidence type="ECO:0000256" key="2">
    <source>
        <dbReference type="ARBA" id="ARBA00023015"/>
    </source>
</evidence>
<keyword evidence="5" id="KW-0539">Nucleus</keyword>
<feature type="region of interest" description="Disordered" evidence="6">
    <location>
        <begin position="264"/>
        <end position="305"/>
    </location>
</feature>
<evidence type="ECO:0000259" key="7">
    <source>
        <dbReference type="Pfam" id="PF00249"/>
    </source>
</evidence>
<keyword evidence="2" id="KW-0805">Transcription regulation</keyword>
<dbReference type="NCBIfam" id="TIGR01557">
    <property type="entry name" value="myb_SHAQKYF"/>
    <property type="match status" value="1"/>
</dbReference>
<evidence type="ECO:0000256" key="6">
    <source>
        <dbReference type="SAM" id="MobiDB-lite"/>
    </source>
</evidence>
<feature type="compositionally biased region" description="Polar residues" evidence="6">
    <location>
        <begin position="290"/>
        <end position="302"/>
    </location>
</feature>
<keyword evidence="9" id="KW-1185">Reference proteome</keyword>
<dbReference type="Pfam" id="PF14379">
    <property type="entry name" value="Myb_CC_LHEQLE"/>
    <property type="match status" value="1"/>
</dbReference>
<proteinExistence type="predicted"/>
<dbReference type="InterPro" id="IPR046955">
    <property type="entry name" value="PHR1-like"/>
</dbReference>
<reference evidence="10" key="1">
    <citation type="submission" date="2025-08" db="UniProtKB">
        <authorList>
            <consortium name="RefSeq"/>
        </authorList>
    </citation>
    <scope>IDENTIFICATION</scope>
    <source>
        <tissue evidence="10">Young leaves</tissue>
    </source>
</reference>
<evidence type="ECO:0000256" key="3">
    <source>
        <dbReference type="ARBA" id="ARBA00023125"/>
    </source>
</evidence>
<dbReference type="InterPro" id="IPR001005">
    <property type="entry name" value="SANT/Myb"/>
</dbReference>
<dbReference type="FunFam" id="1.10.10.60:FF:000007">
    <property type="entry name" value="Two-component response regulator"/>
    <property type="match status" value="1"/>
</dbReference>
<organism evidence="9 10">
    <name type="scientific">Phoenix dactylifera</name>
    <name type="common">Date palm</name>
    <dbReference type="NCBI Taxonomy" id="42345"/>
    <lineage>
        <taxon>Eukaryota</taxon>
        <taxon>Viridiplantae</taxon>
        <taxon>Streptophyta</taxon>
        <taxon>Embryophyta</taxon>
        <taxon>Tracheophyta</taxon>
        <taxon>Spermatophyta</taxon>
        <taxon>Magnoliopsida</taxon>
        <taxon>Liliopsida</taxon>
        <taxon>Arecaceae</taxon>
        <taxon>Coryphoideae</taxon>
        <taxon>Phoeniceae</taxon>
        <taxon>Phoenix</taxon>
    </lineage>
</organism>
<evidence type="ECO:0000256" key="5">
    <source>
        <dbReference type="ARBA" id="ARBA00023242"/>
    </source>
</evidence>
<feature type="domain" description="Myb-like" evidence="7">
    <location>
        <begin position="213"/>
        <end position="264"/>
    </location>
</feature>
<dbReference type="InterPro" id="IPR009057">
    <property type="entry name" value="Homeodomain-like_sf"/>
</dbReference>
<dbReference type="PANTHER" id="PTHR31499">
    <property type="entry name" value="MYB FAMILY TRANSCRIPTION FACTOR PHL11"/>
    <property type="match status" value="1"/>
</dbReference>
<dbReference type="Gene3D" id="1.10.10.60">
    <property type="entry name" value="Homeodomain-like"/>
    <property type="match status" value="1"/>
</dbReference>